<evidence type="ECO:0000256" key="6">
    <source>
        <dbReference type="ARBA" id="ARBA00022842"/>
    </source>
</evidence>
<keyword evidence="4 9" id="KW-0479">Metal-binding</keyword>
<evidence type="ECO:0000256" key="9">
    <source>
        <dbReference type="PIRSR" id="PIRSR600760-2"/>
    </source>
</evidence>
<name>A0A543NI07_9ACTN</name>
<dbReference type="InterPro" id="IPR020583">
    <property type="entry name" value="Inositol_monoP_metal-BS"/>
</dbReference>
<comment type="pathway">
    <text evidence="3">Amino-acid biosynthesis; L-histidine biosynthesis; L-histidine from 5-phospho-alpha-D-ribose 1-diphosphate: step 8/9.</text>
</comment>
<feature type="binding site" evidence="9">
    <location>
        <position position="72"/>
    </location>
    <ligand>
        <name>Mg(2+)</name>
        <dbReference type="ChEBI" id="CHEBI:18420"/>
        <label>1</label>
        <note>catalytic</note>
    </ligand>
</feature>
<comment type="catalytic activity">
    <reaction evidence="1 10">
        <text>a myo-inositol phosphate + H2O = myo-inositol + phosphate</text>
        <dbReference type="Rhea" id="RHEA:24056"/>
        <dbReference type="ChEBI" id="CHEBI:15377"/>
        <dbReference type="ChEBI" id="CHEBI:17268"/>
        <dbReference type="ChEBI" id="CHEBI:43474"/>
        <dbReference type="ChEBI" id="CHEBI:84139"/>
        <dbReference type="EC" id="3.1.3.25"/>
    </reaction>
</comment>
<evidence type="ECO:0000256" key="5">
    <source>
        <dbReference type="ARBA" id="ARBA00022801"/>
    </source>
</evidence>
<dbReference type="GO" id="GO:0008934">
    <property type="term" value="F:inositol monophosphate 1-phosphatase activity"/>
    <property type="evidence" value="ECO:0007669"/>
    <property type="project" value="InterPro"/>
</dbReference>
<organism evidence="11 12">
    <name type="scientific">Haloactinospora alba</name>
    <dbReference type="NCBI Taxonomy" id="405555"/>
    <lineage>
        <taxon>Bacteria</taxon>
        <taxon>Bacillati</taxon>
        <taxon>Actinomycetota</taxon>
        <taxon>Actinomycetes</taxon>
        <taxon>Streptosporangiales</taxon>
        <taxon>Nocardiopsidaceae</taxon>
        <taxon>Haloactinospora</taxon>
    </lineage>
</organism>
<dbReference type="Pfam" id="PF00459">
    <property type="entry name" value="Inositol_P"/>
    <property type="match status" value="1"/>
</dbReference>
<keyword evidence="6 9" id="KW-0460">Magnesium</keyword>
<dbReference type="GO" id="GO:0007165">
    <property type="term" value="P:signal transduction"/>
    <property type="evidence" value="ECO:0007669"/>
    <property type="project" value="TreeGrafter"/>
</dbReference>
<dbReference type="GO" id="GO:0004401">
    <property type="term" value="F:histidinol-phosphatase activity"/>
    <property type="evidence" value="ECO:0007669"/>
    <property type="project" value="UniProtKB-EC"/>
</dbReference>
<feature type="binding site" evidence="9">
    <location>
        <position position="91"/>
    </location>
    <ligand>
        <name>Mg(2+)</name>
        <dbReference type="ChEBI" id="CHEBI:18420"/>
        <label>1</label>
        <note>catalytic</note>
    </ligand>
</feature>
<feature type="binding site" evidence="9">
    <location>
        <position position="90"/>
    </location>
    <ligand>
        <name>Mg(2+)</name>
        <dbReference type="ChEBI" id="CHEBI:18420"/>
        <label>2</label>
    </ligand>
</feature>
<proteinExistence type="inferred from homology"/>
<dbReference type="InterPro" id="IPR000760">
    <property type="entry name" value="Inositol_monophosphatase-like"/>
</dbReference>
<evidence type="ECO:0000256" key="2">
    <source>
        <dbReference type="ARBA" id="ARBA00001946"/>
    </source>
</evidence>
<dbReference type="EMBL" id="VFQC01000001">
    <property type="protein sequence ID" value="TQN31449.1"/>
    <property type="molecule type" value="Genomic_DNA"/>
</dbReference>
<evidence type="ECO:0000256" key="8">
    <source>
        <dbReference type="ARBA" id="ARBA00053547"/>
    </source>
</evidence>
<evidence type="ECO:0000256" key="3">
    <source>
        <dbReference type="ARBA" id="ARBA00004970"/>
    </source>
</evidence>
<dbReference type="Gene3D" id="3.30.540.10">
    <property type="entry name" value="Fructose-1,6-Bisphosphatase, subunit A, domain 1"/>
    <property type="match status" value="1"/>
</dbReference>
<comment type="catalytic activity">
    <reaction evidence="7">
        <text>L-histidinol phosphate + H2O = L-histidinol + phosphate</text>
        <dbReference type="Rhea" id="RHEA:14465"/>
        <dbReference type="ChEBI" id="CHEBI:15377"/>
        <dbReference type="ChEBI" id="CHEBI:43474"/>
        <dbReference type="ChEBI" id="CHEBI:57699"/>
        <dbReference type="ChEBI" id="CHEBI:57980"/>
        <dbReference type="EC" id="3.1.3.15"/>
    </reaction>
</comment>
<evidence type="ECO:0000256" key="4">
    <source>
        <dbReference type="ARBA" id="ARBA00022723"/>
    </source>
</evidence>
<dbReference type="GO" id="GO:0006020">
    <property type="term" value="P:inositol metabolic process"/>
    <property type="evidence" value="ECO:0007669"/>
    <property type="project" value="TreeGrafter"/>
</dbReference>
<dbReference type="SUPFAM" id="SSF56655">
    <property type="entry name" value="Carbohydrate phosphatase"/>
    <property type="match status" value="1"/>
</dbReference>
<gene>
    <name evidence="11" type="ORF">FHX37_1353</name>
</gene>
<comment type="caution">
    <text evidence="11">The sequence shown here is derived from an EMBL/GenBank/DDBJ whole genome shotgun (WGS) entry which is preliminary data.</text>
</comment>
<evidence type="ECO:0000256" key="7">
    <source>
        <dbReference type="ARBA" id="ARBA00049158"/>
    </source>
</evidence>
<dbReference type="EC" id="3.1.3.25" evidence="10"/>
<dbReference type="CDD" id="cd01639">
    <property type="entry name" value="IMPase"/>
    <property type="match status" value="1"/>
</dbReference>
<evidence type="ECO:0000313" key="11">
    <source>
        <dbReference type="EMBL" id="TQN31449.1"/>
    </source>
</evidence>
<dbReference type="FunFam" id="3.30.540.10:FF:000003">
    <property type="entry name" value="Inositol-1-monophosphatase"/>
    <property type="match status" value="1"/>
</dbReference>
<evidence type="ECO:0000256" key="10">
    <source>
        <dbReference type="RuleBase" id="RU364068"/>
    </source>
</evidence>
<comment type="function">
    <text evidence="8">Catalyzes the dephosphorylation of histidinol-phosphate to histidinol, the direct precursor of histidine.</text>
</comment>
<dbReference type="GO" id="GO:0046872">
    <property type="term" value="F:metal ion binding"/>
    <property type="evidence" value="ECO:0007669"/>
    <property type="project" value="UniProtKB-KW"/>
</dbReference>
<sequence>MTVAARPEELLALAVDVAGEAGRLALENQDGIDVLDTKSSPTDVVTEMDRRCEETIRERLLRERPGDSVLGEESGSDSGTNSVRWIVDPIDGTVNYLYGREDWAVSVAAEVAGDVVAGAVVVPRHGDVYTAARGAGAACNGQPLRAARPVRLDRALVATGFGYSAARRAQQAEVLRAVLPQVRDIRRGGAAAVDLCSVARGRADAYYERGLKYWDWAAAALVAREAGVRVEGLHHAPPDSELLLAAPHDLFEELHDLLASLGADTTG</sequence>
<dbReference type="InterPro" id="IPR033942">
    <property type="entry name" value="IMPase"/>
</dbReference>
<dbReference type="OrthoDB" id="9772456at2"/>
<comment type="cofactor">
    <cofactor evidence="2 9 10">
        <name>Mg(2+)</name>
        <dbReference type="ChEBI" id="CHEBI:18420"/>
    </cofactor>
</comment>
<keyword evidence="5 10" id="KW-0378">Hydrolase</keyword>
<dbReference type="Gene3D" id="3.40.190.80">
    <property type="match status" value="1"/>
</dbReference>
<dbReference type="Proteomes" id="UP000317422">
    <property type="component" value="Unassembled WGS sequence"/>
</dbReference>
<dbReference type="PRINTS" id="PR00377">
    <property type="entry name" value="IMPHPHTASES"/>
</dbReference>
<dbReference type="AlphaFoldDB" id="A0A543NI07"/>
<dbReference type="RefSeq" id="WP_141922798.1">
    <property type="nucleotide sequence ID" value="NZ_VFQC01000001.1"/>
</dbReference>
<comment type="similarity">
    <text evidence="10">Belongs to the inositol monophosphatase superfamily.</text>
</comment>
<evidence type="ECO:0000256" key="1">
    <source>
        <dbReference type="ARBA" id="ARBA00001033"/>
    </source>
</evidence>
<dbReference type="PANTHER" id="PTHR20854">
    <property type="entry name" value="INOSITOL MONOPHOSPHATASE"/>
    <property type="match status" value="1"/>
</dbReference>
<dbReference type="PROSITE" id="PS00629">
    <property type="entry name" value="IMP_1"/>
    <property type="match status" value="1"/>
</dbReference>
<dbReference type="PANTHER" id="PTHR20854:SF4">
    <property type="entry name" value="INOSITOL-1-MONOPHOSPHATASE-RELATED"/>
    <property type="match status" value="1"/>
</dbReference>
<reference evidence="11 12" key="1">
    <citation type="submission" date="2019-06" db="EMBL/GenBank/DDBJ databases">
        <title>Sequencing the genomes of 1000 actinobacteria strains.</title>
        <authorList>
            <person name="Klenk H.-P."/>
        </authorList>
    </citation>
    <scope>NUCLEOTIDE SEQUENCE [LARGE SCALE GENOMIC DNA]</scope>
    <source>
        <strain evidence="11 12">DSM 45015</strain>
    </source>
</reference>
<accession>A0A543NI07</accession>
<feature type="binding site" evidence="9">
    <location>
        <position position="215"/>
    </location>
    <ligand>
        <name>Mg(2+)</name>
        <dbReference type="ChEBI" id="CHEBI:18420"/>
        <label>1</label>
        <note>catalytic</note>
    </ligand>
</feature>
<protein>
    <recommendedName>
        <fullName evidence="10">Inositol-1-monophosphatase</fullName>
        <ecNumber evidence="10">3.1.3.25</ecNumber>
    </recommendedName>
</protein>
<keyword evidence="12" id="KW-1185">Reference proteome</keyword>
<feature type="binding site" evidence="9">
    <location>
        <position position="88"/>
    </location>
    <ligand>
        <name>Mg(2+)</name>
        <dbReference type="ChEBI" id="CHEBI:18420"/>
        <label>1</label>
        <note>catalytic</note>
    </ligand>
</feature>
<evidence type="ECO:0000313" key="12">
    <source>
        <dbReference type="Proteomes" id="UP000317422"/>
    </source>
</evidence>